<dbReference type="InterPro" id="IPR036388">
    <property type="entry name" value="WH-like_DNA-bd_sf"/>
</dbReference>
<dbReference type="Gene3D" id="1.10.10.10">
    <property type="entry name" value="Winged helix-like DNA-binding domain superfamily/Winged helix DNA-binding domain"/>
    <property type="match status" value="1"/>
</dbReference>
<evidence type="ECO:0000256" key="1">
    <source>
        <dbReference type="ARBA" id="ARBA00004123"/>
    </source>
</evidence>
<dbReference type="Proteomes" id="UP000887575">
    <property type="component" value="Unassembled WGS sequence"/>
</dbReference>
<dbReference type="Pfam" id="PF13384">
    <property type="entry name" value="HTH_23"/>
    <property type="match status" value="1"/>
</dbReference>
<dbReference type="PANTHER" id="PTHR46068">
    <property type="entry name" value="PROTEIN CBG27172"/>
    <property type="match status" value="1"/>
</dbReference>
<sequence length="109" mass="12320">MTKTCASRDAIAQLATSGMKNSSIASRLGVALRTVQKIVKQWKDEGHVQSKSGRGPKRTVNTRKMRGIIKRRIERKDDHANYLRRIVDSVKKRIEACIKADGGHFENFL</sequence>
<protein>
    <submittedName>
        <fullName evidence="4">Uncharacterized protein</fullName>
    </submittedName>
</protein>
<dbReference type="SUPFAM" id="SSF46689">
    <property type="entry name" value="Homeodomain-like"/>
    <property type="match status" value="1"/>
</dbReference>
<feature type="region of interest" description="Disordered" evidence="2">
    <location>
        <begin position="43"/>
        <end position="64"/>
    </location>
</feature>
<dbReference type="PANTHER" id="PTHR46068:SF1">
    <property type="entry name" value="TRANSPOSASE IS30-LIKE HTH DOMAIN-CONTAINING PROTEIN"/>
    <property type="match status" value="1"/>
</dbReference>
<feature type="compositionally biased region" description="Basic residues" evidence="2">
    <location>
        <begin position="54"/>
        <end position="64"/>
    </location>
</feature>
<keyword evidence="3" id="KW-1185">Reference proteome</keyword>
<evidence type="ECO:0000313" key="3">
    <source>
        <dbReference type="Proteomes" id="UP000887575"/>
    </source>
</evidence>
<proteinExistence type="predicted"/>
<dbReference type="InterPro" id="IPR009057">
    <property type="entry name" value="Homeodomain-like_sf"/>
</dbReference>
<evidence type="ECO:0000313" key="4">
    <source>
        <dbReference type="WBParaSite" id="MBELARI_LOCUS3025"/>
    </source>
</evidence>
<comment type="subcellular location">
    <subcellularLocation>
        <location evidence="1">Nucleus</location>
    </subcellularLocation>
</comment>
<reference evidence="4" key="1">
    <citation type="submission" date="2024-02" db="UniProtKB">
        <authorList>
            <consortium name="WormBaseParasite"/>
        </authorList>
    </citation>
    <scope>IDENTIFICATION</scope>
</reference>
<name>A0AAF3F7Y3_9BILA</name>
<evidence type="ECO:0000256" key="2">
    <source>
        <dbReference type="SAM" id="MobiDB-lite"/>
    </source>
</evidence>
<organism evidence="3 4">
    <name type="scientific">Mesorhabditis belari</name>
    <dbReference type="NCBI Taxonomy" id="2138241"/>
    <lineage>
        <taxon>Eukaryota</taxon>
        <taxon>Metazoa</taxon>
        <taxon>Ecdysozoa</taxon>
        <taxon>Nematoda</taxon>
        <taxon>Chromadorea</taxon>
        <taxon>Rhabditida</taxon>
        <taxon>Rhabditina</taxon>
        <taxon>Rhabditomorpha</taxon>
        <taxon>Rhabditoidea</taxon>
        <taxon>Rhabditidae</taxon>
        <taxon>Mesorhabditinae</taxon>
        <taxon>Mesorhabditis</taxon>
    </lineage>
</organism>
<dbReference type="AlphaFoldDB" id="A0AAF3F7Y3"/>
<dbReference type="GO" id="GO:0005634">
    <property type="term" value="C:nucleus"/>
    <property type="evidence" value="ECO:0007669"/>
    <property type="project" value="UniProtKB-SubCell"/>
</dbReference>
<dbReference type="WBParaSite" id="MBELARI_LOCUS3025">
    <property type="protein sequence ID" value="MBELARI_LOCUS3025"/>
    <property type="gene ID" value="MBELARI_LOCUS3025"/>
</dbReference>
<accession>A0AAF3F7Y3</accession>